<feature type="compositionally biased region" description="Polar residues" evidence="4">
    <location>
        <begin position="735"/>
        <end position="747"/>
    </location>
</feature>
<feature type="compositionally biased region" description="Basic and acidic residues" evidence="4">
    <location>
        <begin position="384"/>
        <end position="402"/>
    </location>
</feature>
<dbReference type="FunFam" id="3.30.800.10:FF:000001">
    <property type="entry name" value="phosphatidylinositol 4-phosphate 5-kinase type-1 gamma"/>
    <property type="match status" value="1"/>
</dbReference>
<dbReference type="Pfam" id="PF01504">
    <property type="entry name" value="PIP5K"/>
    <property type="match status" value="1"/>
</dbReference>
<feature type="compositionally biased region" description="Basic residues" evidence="4">
    <location>
        <begin position="575"/>
        <end position="584"/>
    </location>
</feature>
<dbReference type="EMBL" id="LR899009">
    <property type="protein sequence ID" value="CAD7077621.1"/>
    <property type="molecule type" value="Genomic_DNA"/>
</dbReference>
<dbReference type="GO" id="GO:0005524">
    <property type="term" value="F:ATP binding"/>
    <property type="evidence" value="ECO:0007669"/>
    <property type="project" value="UniProtKB-UniRule"/>
</dbReference>
<dbReference type="GO" id="GO:0046854">
    <property type="term" value="P:phosphatidylinositol phosphate biosynthetic process"/>
    <property type="evidence" value="ECO:0007669"/>
    <property type="project" value="TreeGrafter"/>
</dbReference>
<reference evidence="6 7" key="1">
    <citation type="submission" date="2020-11" db="EMBL/GenBank/DDBJ databases">
        <authorList>
            <person name="Wallbank WR R."/>
            <person name="Pardo Diaz C."/>
            <person name="Kozak K."/>
            <person name="Martin S."/>
            <person name="Jiggins C."/>
            <person name="Moest M."/>
            <person name="Warren A I."/>
            <person name="Generalovic N T."/>
            <person name="Byers J.R.P. K."/>
            <person name="Montejo-Kovacevich G."/>
            <person name="Yen C E."/>
        </authorList>
    </citation>
    <scope>NUCLEOTIDE SEQUENCE [LARGE SCALE GENOMIC DNA]</scope>
</reference>
<keyword evidence="3" id="KW-0547">Nucleotide-binding</keyword>
<feature type="region of interest" description="Disordered" evidence="4">
    <location>
        <begin position="353"/>
        <end position="414"/>
    </location>
</feature>
<feature type="domain" description="PIPK" evidence="5">
    <location>
        <begin position="92"/>
        <end position="515"/>
    </location>
</feature>
<feature type="region of interest" description="Disordered" evidence="4">
    <location>
        <begin position="550"/>
        <end position="626"/>
    </location>
</feature>
<proteinExistence type="predicted"/>
<dbReference type="Gene3D" id="3.30.810.10">
    <property type="entry name" value="2-Layer Sandwich"/>
    <property type="match status" value="1"/>
</dbReference>
<dbReference type="InterPro" id="IPR027484">
    <property type="entry name" value="PInositol-4-P-5-kinase_N"/>
</dbReference>
<dbReference type="InterPro" id="IPR027483">
    <property type="entry name" value="PInositol-4-P-4/5-kinase_C_sf"/>
</dbReference>
<evidence type="ECO:0000256" key="1">
    <source>
        <dbReference type="ARBA" id="ARBA00004496"/>
    </source>
</evidence>
<feature type="compositionally biased region" description="Basic and acidic residues" evidence="4">
    <location>
        <begin position="616"/>
        <end position="626"/>
    </location>
</feature>
<evidence type="ECO:0000256" key="2">
    <source>
        <dbReference type="ARBA" id="ARBA00022490"/>
    </source>
</evidence>
<dbReference type="GO" id="GO:0005737">
    <property type="term" value="C:cytoplasm"/>
    <property type="evidence" value="ECO:0007669"/>
    <property type="project" value="UniProtKB-SubCell"/>
</dbReference>
<feature type="compositionally biased region" description="Low complexity" evidence="4">
    <location>
        <begin position="403"/>
        <end position="414"/>
    </location>
</feature>
<keyword evidence="7" id="KW-1185">Reference proteome</keyword>
<feature type="compositionally biased region" description="Polar residues" evidence="4">
    <location>
        <begin position="690"/>
        <end position="725"/>
    </location>
</feature>
<accession>A0A7R8YPP9</accession>
<dbReference type="InterPro" id="IPR023610">
    <property type="entry name" value="PInositol-4/5-P-5/4-kinase"/>
</dbReference>
<dbReference type="InterPro" id="IPR002498">
    <property type="entry name" value="PInositol-4-P-4/5-kinase_core"/>
</dbReference>
<feature type="region of interest" description="Disordered" evidence="4">
    <location>
        <begin position="666"/>
        <end position="747"/>
    </location>
</feature>
<dbReference type="SUPFAM" id="SSF56104">
    <property type="entry name" value="SAICAR synthase-like"/>
    <property type="match status" value="1"/>
</dbReference>
<evidence type="ECO:0000313" key="6">
    <source>
        <dbReference type="EMBL" id="CAD7077621.1"/>
    </source>
</evidence>
<feature type="compositionally biased region" description="Polar residues" evidence="4">
    <location>
        <begin position="585"/>
        <end position="599"/>
    </location>
</feature>
<dbReference type="CDD" id="cd17301">
    <property type="entry name" value="PIPKc_PIP5KI"/>
    <property type="match status" value="1"/>
</dbReference>
<dbReference type="PANTHER" id="PTHR23086:SF101">
    <property type="entry name" value="LP03320P-RELATED"/>
    <property type="match status" value="1"/>
</dbReference>
<dbReference type="Proteomes" id="UP000594454">
    <property type="component" value="Chromosome 1"/>
</dbReference>
<sequence>MASGDGIDSIELESTVSNSNNRNAEISSAARTSDDNDRDHASGADGRSTNQEVYGEPGLPRTETHRAKTDKEKKIGHRRVGDGGQITYKKIQTSTIMGSIQLGIQHTVGSLASKPKRDLLMMDFWEIETISFPPEGSSLTPAHHFSEFRFKIYAPIAFRYFRHLFGIQPDDFMMSMCSAPLRELSNPGASGSIFYLTDDDEFIIKTVQHKEGEFLQKLLPGYYMNLSQNPRTLLPKFFGLYCFQCNSKNIRLVVMNNLLPSYVKMHLKYDLKGSTYKRRASKQERSKPSPTYKDLDFMEHHPNGIFLEADTYNALIKTIQRDCTVLESFKIMDYSLLVGVHNLDLALKEKQEERRLANERARNPRPEESDTEDGPPHPDPFIANERDREEREREHRGRERDAAAAAAAASAALNRSRSINRQRLVAHSTAMESIQAESEPIDEEEDVPPGGIPARSEKGERLLLFIGIIDILQSYRLKKKLEHTFKSIIHDGDTVSVCRPSFYAQRFQNFMAKTVFKKIPSLDLPEIKGNHRKFRTLVSSYIALKHSPSKRKSLSRVAQRSTEGDSDSHPVAGTSHHHHHHHHLSNTSQKSGTAPSCCSTPPPAFDDISEGSSQRHNVDGGSDRRAQLNTAIRSSFKDDAIRYDRVEKSTYYVSISEIRLDTHLGVESSSSNSQYGSRGALAWTPPASVEGSTPTWTEGTPSFTDSSSSGELAISENSSPLNIPSSDRHKPTVEDTLNSLTSEMTRL</sequence>
<comment type="subcellular location">
    <subcellularLocation>
        <location evidence="1">Cytoplasm</location>
    </subcellularLocation>
</comment>
<dbReference type="SMART" id="SM00330">
    <property type="entry name" value="PIPKc"/>
    <property type="match status" value="1"/>
</dbReference>
<dbReference type="PANTHER" id="PTHR23086">
    <property type="entry name" value="PHOSPHATIDYLINOSITOL-4-PHOSPHATE 5-KINASE"/>
    <property type="match status" value="1"/>
</dbReference>
<keyword evidence="3" id="KW-0808">Transferase</keyword>
<keyword evidence="3" id="KW-0418">Kinase</keyword>
<evidence type="ECO:0000259" key="5">
    <source>
        <dbReference type="PROSITE" id="PS51455"/>
    </source>
</evidence>
<feature type="compositionally biased region" description="Basic and acidic residues" evidence="4">
    <location>
        <begin position="32"/>
        <end position="42"/>
    </location>
</feature>
<keyword evidence="3" id="KW-0067">ATP-binding</keyword>
<protein>
    <recommendedName>
        <fullName evidence="5">PIPK domain-containing protein</fullName>
    </recommendedName>
</protein>
<evidence type="ECO:0000256" key="3">
    <source>
        <dbReference type="PROSITE-ProRule" id="PRU00781"/>
    </source>
</evidence>
<evidence type="ECO:0000256" key="4">
    <source>
        <dbReference type="SAM" id="MobiDB-lite"/>
    </source>
</evidence>
<organism evidence="6 7">
    <name type="scientific">Hermetia illucens</name>
    <name type="common">Black soldier fly</name>
    <dbReference type="NCBI Taxonomy" id="343691"/>
    <lineage>
        <taxon>Eukaryota</taxon>
        <taxon>Metazoa</taxon>
        <taxon>Ecdysozoa</taxon>
        <taxon>Arthropoda</taxon>
        <taxon>Hexapoda</taxon>
        <taxon>Insecta</taxon>
        <taxon>Pterygota</taxon>
        <taxon>Neoptera</taxon>
        <taxon>Endopterygota</taxon>
        <taxon>Diptera</taxon>
        <taxon>Brachycera</taxon>
        <taxon>Stratiomyomorpha</taxon>
        <taxon>Stratiomyidae</taxon>
        <taxon>Hermetiinae</taxon>
        <taxon>Hermetia</taxon>
    </lineage>
</organism>
<dbReference type="AlphaFoldDB" id="A0A7R8YPP9"/>
<dbReference type="OrthoDB" id="70770at2759"/>
<dbReference type="GO" id="GO:0016308">
    <property type="term" value="F:1-phosphatidylinositol-4-phosphate 5-kinase activity"/>
    <property type="evidence" value="ECO:0007669"/>
    <property type="project" value="TreeGrafter"/>
</dbReference>
<dbReference type="GO" id="GO:0005886">
    <property type="term" value="C:plasma membrane"/>
    <property type="evidence" value="ECO:0007669"/>
    <property type="project" value="TreeGrafter"/>
</dbReference>
<dbReference type="PROSITE" id="PS51455">
    <property type="entry name" value="PIPK"/>
    <property type="match status" value="1"/>
</dbReference>
<feature type="compositionally biased region" description="Polar residues" evidence="4">
    <location>
        <begin position="12"/>
        <end position="31"/>
    </location>
</feature>
<keyword evidence="2" id="KW-0963">Cytoplasm</keyword>
<feature type="compositionally biased region" description="Basic and acidic residues" evidence="4">
    <location>
        <begin position="353"/>
        <end position="368"/>
    </location>
</feature>
<feature type="compositionally biased region" description="Basic and acidic residues" evidence="4">
    <location>
        <begin position="62"/>
        <end position="73"/>
    </location>
</feature>
<dbReference type="Gene3D" id="3.30.800.10">
    <property type="entry name" value="Phosphatidylinositol Phosphate Kinase II Beta"/>
    <property type="match status" value="1"/>
</dbReference>
<gene>
    <name evidence="6" type="ORF">HERILL_LOCUS954</name>
</gene>
<evidence type="ECO:0000313" key="7">
    <source>
        <dbReference type="Proteomes" id="UP000594454"/>
    </source>
</evidence>
<feature type="region of interest" description="Disordered" evidence="4">
    <location>
        <begin position="1"/>
        <end position="79"/>
    </location>
</feature>
<feature type="region of interest" description="Disordered" evidence="4">
    <location>
        <begin position="430"/>
        <end position="454"/>
    </location>
</feature>
<name>A0A7R8YPP9_HERIL</name>